<dbReference type="OrthoDB" id="515401at2759"/>
<protein>
    <recommendedName>
        <fullName evidence="2">Nitrogen regulatory protein areA GATA-like domain-containing protein</fullName>
    </recommendedName>
</protein>
<dbReference type="Proteomes" id="UP000812287">
    <property type="component" value="Unassembled WGS sequence"/>
</dbReference>
<feature type="compositionally biased region" description="Pro residues" evidence="1">
    <location>
        <begin position="200"/>
        <end position="213"/>
    </location>
</feature>
<dbReference type="InterPro" id="IPR013860">
    <property type="entry name" value="AreA_GATA"/>
</dbReference>
<dbReference type="PANTHER" id="PTHR28014:SF1">
    <property type="entry name" value="NEGATIVE REGULATOR OF RAS-CAMP PATHWAY"/>
    <property type="match status" value="1"/>
</dbReference>
<dbReference type="GeneID" id="66107478"/>
<feature type="compositionally biased region" description="Polar residues" evidence="1">
    <location>
        <begin position="834"/>
        <end position="843"/>
    </location>
</feature>
<feature type="compositionally biased region" description="Polar residues" evidence="1">
    <location>
        <begin position="140"/>
        <end position="149"/>
    </location>
</feature>
<dbReference type="GO" id="GO:0006808">
    <property type="term" value="P:regulation of nitrogen utilization"/>
    <property type="evidence" value="ECO:0007669"/>
    <property type="project" value="TreeGrafter"/>
</dbReference>
<feature type="compositionally biased region" description="Acidic residues" evidence="1">
    <location>
        <begin position="657"/>
        <end position="679"/>
    </location>
</feature>
<feature type="region of interest" description="Disordered" evidence="1">
    <location>
        <begin position="823"/>
        <end position="871"/>
    </location>
</feature>
<dbReference type="Pfam" id="PF08550">
    <property type="entry name" value="GATA_AreA"/>
    <property type="match status" value="1"/>
</dbReference>
<dbReference type="GO" id="GO:0000122">
    <property type="term" value="P:negative regulation of transcription by RNA polymerase II"/>
    <property type="evidence" value="ECO:0007669"/>
    <property type="project" value="TreeGrafter"/>
</dbReference>
<feature type="compositionally biased region" description="Pro residues" evidence="1">
    <location>
        <begin position="907"/>
        <end position="918"/>
    </location>
</feature>
<feature type="compositionally biased region" description="Acidic residues" evidence="1">
    <location>
        <begin position="855"/>
        <end position="869"/>
    </location>
</feature>
<feature type="region of interest" description="Disordered" evidence="1">
    <location>
        <begin position="282"/>
        <end position="479"/>
    </location>
</feature>
<dbReference type="GO" id="GO:0031930">
    <property type="term" value="P:mitochondria-nucleus signaling pathway"/>
    <property type="evidence" value="ECO:0007669"/>
    <property type="project" value="TreeGrafter"/>
</dbReference>
<feature type="compositionally biased region" description="Low complexity" evidence="1">
    <location>
        <begin position="233"/>
        <end position="242"/>
    </location>
</feature>
<proteinExistence type="predicted"/>
<feature type="compositionally biased region" description="Low complexity" evidence="1">
    <location>
        <begin position="326"/>
        <end position="342"/>
    </location>
</feature>
<feature type="compositionally biased region" description="Polar residues" evidence="1">
    <location>
        <begin position="521"/>
        <end position="530"/>
    </location>
</feature>
<reference evidence="3" key="1">
    <citation type="submission" date="2020-11" db="EMBL/GenBank/DDBJ databases">
        <title>Adaptations for nitrogen fixation in a non-lichenized fungal sporocarp promotes dispersal by wood-feeding termites.</title>
        <authorList>
            <consortium name="DOE Joint Genome Institute"/>
            <person name="Koch R.A."/>
            <person name="Yoon G."/>
            <person name="Arayal U."/>
            <person name="Lail K."/>
            <person name="Amirebrahimi M."/>
            <person name="Labutti K."/>
            <person name="Lipzen A."/>
            <person name="Riley R."/>
            <person name="Barry K."/>
            <person name="Henrissat B."/>
            <person name="Grigoriev I.V."/>
            <person name="Herr J.R."/>
            <person name="Aime M.C."/>
        </authorList>
    </citation>
    <scope>NUCLEOTIDE SEQUENCE</scope>
    <source>
        <strain evidence="3">MCA 3950</strain>
    </source>
</reference>
<feature type="domain" description="Nitrogen regulatory protein areA GATA-like" evidence="2">
    <location>
        <begin position="29"/>
        <end position="56"/>
    </location>
</feature>
<name>A0A9P7W181_9AGAR</name>
<feature type="compositionally biased region" description="Basic and acidic residues" evidence="1">
    <location>
        <begin position="397"/>
        <end position="479"/>
    </location>
</feature>
<keyword evidence="4" id="KW-1185">Reference proteome</keyword>
<dbReference type="InterPro" id="IPR053043">
    <property type="entry name" value="Ras-cAMP_regulatory"/>
</dbReference>
<dbReference type="PANTHER" id="PTHR28014">
    <property type="entry name" value="NEGATIVE REGULATOR OF RAS-CAMP PATHWAY"/>
    <property type="match status" value="1"/>
</dbReference>
<evidence type="ECO:0000256" key="1">
    <source>
        <dbReference type="SAM" id="MobiDB-lite"/>
    </source>
</evidence>
<feature type="compositionally biased region" description="Basic residues" evidence="1">
    <location>
        <begin position="361"/>
        <end position="383"/>
    </location>
</feature>
<comment type="caution">
    <text evidence="3">The sequence shown here is derived from an EMBL/GenBank/DDBJ whole genome shotgun (WGS) entry which is preliminary data.</text>
</comment>
<dbReference type="EMBL" id="MU250525">
    <property type="protein sequence ID" value="KAG7451426.1"/>
    <property type="molecule type" value="Genomic_DNA"/>
</dbReference>
<feature type="compositionally biased region" description="Polar residues" evidence="1">
    <location>
        <begin position="698"/>
        <end position="707"/>
    </location>
</feature>
<organism evidence="3 4">
    <name type="scientific">Guyanagaster necrorhizus</name>
    <dbReference type="NCBI Taxonomy" id="856835"/>
    <lineage>
        <taxon>Eukaryota</taxon>
        <taxon>Fungi</taxon>
        <taxon>Dikarya</taxon>
        <taxon>Basidiomycota</taxon>
        <taxon>Agaricomycotina</taxon>
        <taxon>Agaricomycetes</taxon>
        <taxon>Agaricomycetidae</taxon>
        <taxon>Agaricales</taxon>
        <taxon>Marasmiineae</taxon>
        <taxon>Physalacriaceae</taxon>
        <taxon>Guyanagaster</taxon>
    </lineage>
</organism>
<evidence type="ECO:0000313" key="4">
    <source>
        <dbReference type="Proteomes" id="UP000812287"/>
    </source>
</evidence>
<dbReference type="AlphaFoldDB" id="A0A9P7W181"/>
<evidence type="ECO:0000313" key="3">
    <source>
        <dbReference type="EMBL" id="KAG7451426.1"/>
    </source>
</evidence>
<dbReference type="RefSeq" id="XP_043044926.1">
    <property type="nucleotide sequence ID" value="XM_043185181.1"/>
</dbReference>
<dbReference type="GO" id="GO:0005737">
    <property type="term" value="C:cytoplasm"/>
    <property type="evidence" value="ECO:0007669"/>
    <property type="project" value="TreeGrafter"/>
</dbReference>
<feature type="compositionally biased region" description="Low complexity" evidence="1">
    <location>
        <begin position="283"/>
        <end position="314"/>
    </location>
</feature>
<feature type="region of interest" description="Disordered" evidence="1">
    <location>
        <begin position="893"/>
        <end position="919"/>
    </location>
</feature>
<feature type="compositionally biased region" description="Low complexity" evidence="1">
    <location>
        <begin position="168"/>
        <end position="185"/>
    </location>
</feature>
<feature type="region of interest" description="Disordered" evidence="1">
    <location>
        <begin position="517"/>
        <end position="731"/>
    </location>
</feature>
<accession>A0A9P7W181</accession>
<gene>
    <name evidence="3" type="ORF">BT62DRAFT_927131</name>
</gene>
<sequence>MLLALPNPVLAVAADVLRDLDGDEALTSLWFLFTKCKSSLHDGRRLENISWRLWHREMAETQTYRPLTPASPTTDATRFSPFNSHPQAGERVVKAPSDRVCIGKLIEDIGMCQPITSCEVDGSKSRHSRGDKHGPKGNTLRPSLPTTSADTVTISIIPVCDAPQADGSPVPSSPASRRPAISTPSPGAPSFPRVVVVNPTPNPTPHPTPPATPVLPSTISNLPLPNSPPQAPPVRSSSRPPVSSRPPPASLVPRQVQSMSLYPPALTASAASLKPSERMFYVGTGSPSSGSGTSDSPPASGSGSSSSPSASATSELRTDSALRPRSLSSDGRSSGESSSSHTDFSDEPEPGDVQSRPSSGVRRRIQPKKNKFFVHAGRHHHGIGHWPNGRVSSLSQSKEKERMDREERHRLAREHEELETRRKSRLEQEERVKLQAREREREAERRREEEEAKELQREKEAEQELEQMKARELDKERERIKQAERERELRRRASMETLPRQLAIDAEIFDFNEDASADPFLQTSGSQPDLTRTYFGLSRALSPPKPSTSKGKGQDHGLRQLTKSGTDLRAMVKEKTTTRMQMQRLKGAFTPLRNSPSTSLKERNGLQRSSRKASRETLPEVLVKRHSSPKPPSVKGKGKADPQQQQTGGGRPIVIVDESDEETDSGEDGWTSCDDDSAEVEAVTSEHDHVSPRISPRRNVQLSQNTRHPPPNTTTKARNPRRQQAPPPDAAKLQDAVLEAARQRDMFVKIPKGSYTNLNRTNSGLLSQLMNPDPARLPHSQYRRVESNTELGCGSRLMGADIGLQPSHSAVALPVSAQVTVGSMRDKGKVKTNPVGTDRTSPPGNDGYRRKGRPEDEEMEDDSDGEDDNSLTVSNSVAEARLRAIFGSSRGGAALPQVKERKREPWIEPPAASPPIPTPAKDLPIVTEHAPLGFPYNLPVAAMPSTPRTTRQNMLRTEMSESVRQNLLWSRYIHKQSVLGPRRKSSPSLPDREPIATINPVVHLTKRVDGRRSGGADAEREAVRKELQRVRLTRNKSWAAEYHPTQWD</sequence>
<feature type="compositionally biased region" description="Low complexity" evidence="1">
    <location>
        <begin position="214"/>
        <end position="224"/>
    </location>
</feature>
<evidence type="ECO:0000259" key="2">
    <source>
        <dbReference type="Pfam" id="PF08550"/>
    </source>
</evidence>
<feature type="region of interest" description="Disordered" evidence="1">
    <location>
        <begin position="162"/>
        <end position="251"/>
    </location>
</feature>
<feature type="region of interest" description="Disordered" evidence="1">
    <location>
        <begin position="119"/>
        <end position="149"/>
    </location>
</feature>